<dbReference type="PANTHER" id="PTHR45674:SF4">
    <property type="entry name" value="DNA LIGASE 1"/>
    <property type="match status" value="1"/>
</dbReference>
<dbReference type="GO" id="GO:0006281">
    <property type="term" value="P:DNA repair"/>
    <property type="evidence" value="ECO:0007669"/>
    <property type="project" value="InterPro"/>
</dbReference>
<evidence type="ECO:0000256" key="3">
    <source>
        <dbReference type="ARBA" id="ARBA00022598"/>
    </source>
</evidence>
<dbReference type="GO" id="GO:0006310">
    <property type="term" value="P:DNA recombination"/>
    <property type="evidence" value="ECO:0007669"/>
    <property type="project" value="InterPro"/>
</dbReference>
<gene>
    <name evidence="6" type="ORF">BAU07_18800</name>
</gene>
<evidence type="ECO:0000259" key="5">
    <source>
        <dbReference type="PROSITE" id="PS50160"/>
    </source>
</evidence>
<keyword evidence="7" id="KW-1185">Reference proteome</keyword>
<dbReference type="InterPro" id="IPR012310">
    <property type="entry name" value="DNA_ligase_ATP-dep_cent"/>
</dbReference>
<organism evidence="6 7">
    <name type="scientific">Bordetella flabilis</name>
    <dbReference type="NCBI Taxonomy" id="463014"/>
    <lineage>
        <taxon>Bacteria</taxon>
        <taxon>Pseudomonadati</taxon>
        <taxon>Pseudomonadota</taxon>
        <taxon>Betaproteobacteria</taxon>
        <taxon>Burkholderiales</taxon>
        <taxon>Alcaligenaceae</taxon>
        <taxon>Bordetella</taxon>
    </lineage>
</organism>
<dbReference type="EMBL" id="CP016172">
    <property type="protein sequence ID" value="ANN78894.1"/>
    <property type="molecule type" value="Genomic_DNA"/>
</dbReference>
<dbReference type="GO" id="GO:0005524">
    <property type="term" value="F:ATP binding"/>
    <property type="evidence" value="ECO:0007669"/>
    <property type="project" value="InterPro"/>
</dbReference>
<feature type="domain" description="ATP-dependent DNA ligase family profile" evidence="5">
    <location>
        <begin position="99"/>
        <end position="196"/>
    </location>
</feature>
<sequence>MPEPPDFIKPPLATLVDGPPPSGYAYELKFDGYRMLCLIDGSGVRFFSREAKDWTPKLADLVQRIEALKLTGTGWLDGEIVVMDEHGVSSFQRLQNAMDKSVAKQVQYVAFDIPYWNGKDLRAYPFVERAKALQAVLAGVPENAAIICSTVAEVESRDHAVSLLAQACERKLEGLIGKRLDAPYRAGRTDTWIKLKCRPRQEFVVGGWTNPGGSRNAFGALLVGLREGDRLRYSGRVGTGFSGSTLDMLMKRLTPLATEEMPFIEKPVLSDRWGGNSKPTMHWVRPELVVEVAYTTITDGGILRQASFQGVREDKPARKVTGERARRIR</sequence>
<dbReference type="STRING" id="463014.BAU07_18800"/>
<dbReference type="KEGG" id="bfz:BAU07_18800"/>
<keyword evidence="3" id="KW-0436">Ligase</keyword>
<dbReference type="InterPro" id="IPR014146">
    <property type="entry name" value="LigD_ligase_dom"/>
</dbReference>
<accession>A0A193GHZ2</accession>
<dbReference type="Gene3D" id="3.30.470.30">
    <property type="entry name" value="DNA ligase/mRNA capping enzyme"/>
    <property type="match status" value="1"/>
</dbReference>
<dbReference type="PANTHER" id="PTHR45674">
    <property type="entry name" value="DNA LIGASE 1/3 FAMILY MEMBER"/>
    <property type="match status" value="1"/>
</dbReference>
<dbReference type="RefSeq" id="WP_066660812.1">
    <property type="nucleotide sequence ID" value="NZ_CBCSCL010000012.1"/>
</dbReference>
<evidence type="ECO:0000256" key="2">
    <source>
        <dbReference type="ARBA" id="ARBA00012727"/>
    </source>
</evidence>
<name>A0A193GHZ2_9BORD</name>
<dbReference type="CDD" id="cd07906">
    <property type="entry name" value="Adenylation_DNA_ligase_LigD_LigC"/>
    <property type="match status" value="1"/>
</dbReference>
<dbReference type="InterPro" id="IPR012309">
    <property type="entry name" value="DNA_ligase_ATP-dep_C"/>
</dbReference>
<protein>
    <recommendedName>
        <fullName evidence="2">DNA ligase (ATP)</fullName>
        <ecNumber evidence="2">6.5.1.1</ecNumber>
    </recommendedName>
</protein>
<dbReference type="CDD" id="cd07971">
    <property type="entry name" value="OBF_DNA_ligase_LigD"/>
    <property type="match status" value="1"/>
</dbReference>
<evidence type="ECO:0000256" key="4">
    <source>
        <dbReference type="ARBA" id="ARBA00034003"/>
    </source>
</evidence>
<dbReference type="NCBIfam" id="TIGR02779">
    <property type="entry name" value="NHEJ_ligase_lig"/>
    <property type="match status" value="1"/>
</dbReference>
<evidence type="ECO:0000313" key="7">
    <source>
        <dbReference type="Proteomes" id="UP000091926"/>
    </source>
</evidence>
<comment type="catalytic activity">
    <reaction evidence="4">
        <text>ATP + (deoxyribonucleotide)n-3'-hydroxyl + 5'-phospho-(deoxyribonucleotide)m = (deoxyribonucleotide)n+m + AMP + diphosphate.</text>
        <dbReference type="EC" id="6.5.1.1"/>
    </reaction>
</comment>
<proteinExistence type="inferred from homology"/>
<dbReference type="Gene3D" id="2.40.50.140">
    <property type="entry name" value="Nucleic acid-binding proteins"/>
    <property type="match status" value="1"/>
</dbReference>
<dbReference type="SUPFAM" id="SSF56091">
    <property type="entry name" value="DNA ligase/mRNA capping enzyme, catalytic domain"/>
    <property type="match status" value="1"/>
</dbReference>
<dbReference type="OrthoDB" id="9802472at2"/>
<dbReference type="EC" id="6.5.1.1" evidence="2"/>
<dbReference type="Proteomes" id="UP000091926">
    <property type="component" value="Chromosome"/>
</dbReference>
<dbReference type="GO" id="GO:0003910">
    <property type="term" value="F:DNA ligase (ATP) activity"/>
    <property type="evidence" value="ECO:0007669"/>
    <property type="project" value="UniProtKB-EC"/>
</dbReference>
<reference evidence="6 7" key="1">
    <citation type="submission" date="2016-06" db="EMBL/GenBank/DDBJ databases">
        <title>Complete genome sequences of Bordetella bronchialis and Bordetella flabilis.</title>
        <authorList>
            <person name="LiPuma J.J."/>
            <person name="Spilker T."/>
        </authorList>
    </citation>
    <scope>NUCLEOTIDE SEQUENCE [LARGE SCALE GENOMIC DNA]</scope>
    <source>
        <strain evidence="6 7">AU10664</strain>
    </source>
</reference>
<dbReference type="PROSITE" id="PS50160">
    <property type="entry name" value="DNA_LIGASE_A3"/>
    <property type="match status" value="1"/>
</dbReference>
<dbReference type="InterPro" id="IPR012340">
    <property type="entry name" value="NA-bd_OB-fold"/>
</dbReference>
<evidence type="ECO:0000256" key="1">
    <source>
        <dbReference type="ARBA" id="ARBA00007572"/>
    </source>
</evidence>
<dbReference type="Pfam" id="PF04679">
    <property type="entry name" value="DNA_ligase_A_C"/>
    <property type="match status" value="1"/>
</dbReference>
<dbReference type="Pfam" id="PF01068">
    <property type="entry name" value="DNA_ligase_A_M"/>
    <property type="match status" value="1"/>
</dbReference>
<evidence type="ECO:0000313" key="6">
    <source>
        <dbReference type="EMBL" id="ANN78894.1"/>
    </source>
</evidence>
<comment type="similarity">
    <text evidence="1">Belongs to the ATP-dependent DNA ligase family.</text>
</comment>
<dbReference type="AlphaFoldDB" id="A0A193GHZ2"/>
<dbReference type="SUPFAM" id="SSF50249">
    <property type="entry name" value="Nucleic acid-binding proteins"/>
    <property type="match status" value="1"/>
</dbReference>
<dbReference type="InterPro" id="IPR050191">
    <property type="entry name" value="ATP-dep_DNA_ligase"/>
</dbReference>